<accession>A0ABY4T3V6</accession>
<keyword evidence="1" id="KW-0472">Membrane</keyword>
<organism evidence="2 3">
    <name type="scientific">Luteibacter flocculans</name>
    <dbReference type="NCBI Taxonomy" id="2780091"/>
    <lineage>
        <taxon>Bacteria</taxon>
        <taxon>Pseudomonadati</taxon>
        <taxon>Pseudomonadota</taxon>
        <taxon>Gammaproteobacteria</taxon>
        <taxon>Lysobacterales</taxon>
        <taxon>Rhodanobacteraceae</taxon>
        <taxon>Luteibacter</taxon>
    </lineage>
</organism>
<evidence type="ECO:0000313" key="3">
    <source>
        <dbReference type="Proteomes" id="UP001056681"/>
    </source>
</evidence>
<gene>
    <name evidence="2" type="ORF">IM816_12675</name>
</gene>
<keyword evidence="3" id="KW-1185">Reference proteome</keyword>
<reference evidence="2" key="1">
    <citation type="submission" date="2020-10" db="EMBL/GenBank/DDBJ databases">
        <title>Whole-genome sequence of Luteibacter sp. EIF3.</title>
        <authorList>
            <person name="Friedrich I."/>
            <person name="Hertel R."/>
            <person name="Daniel R."/>
        </authorList>
    </citation>
    <scope>NUCLEOTIDE SEQUENCE</scope>
    <source>
        <strain evidence="2">EIF3</strain>
    </source>
</reference>
<dbReference type="RefSeq" id="WP_072321600.1">
    <property type="nucleotide sequence ID" value="NZ_CP063231.1"/>
</dbReference>
<evidence type="ECO:0000313" key="2">
    <source>
        <dbReference type="EMBL" id="URL57481.1"/>
    </source>
</evidence>
<evidence type="ECO:0000256" key="1">
    <source>
        <dbReference type="SAM" id="Phobius"/>
    </source>
</evidence>
<evidence type="ECO:0008006" key="4">
    <source>
        <dbReference type="Google" id="ProtNLM"/>
    </source>
</evidence>
<name>A0ABY4T3V6_9GAMM</name>
<feature type="transmembrane region" description="Helical" evidence="1">
    <location>
        <begin position="12"/>
        <end position="34"/>
    </location>
</feature>
<sequence length="144" mass="15367">MNRPRHADTRGFVLLDALIAVLIFSFGILGIVALQASATKLGGDAKYRTDAALLADRLIADMWGAVPSTLATDYVTGGTAYVAWRDNLVDCAKAKVLTNCLPGVAANPPTVTVGTNNLVTITVKWQAPQETSPHQYITISQIQQ</sequence>
<dbReference type="Proteomes" id="UP001056681">
    <property type="component" value="Chromosome"/>
</dbReference>
<proteinExistence type="predicted"/>
<protein>
    <recommendedName>
        <fullName evidence="4">Type IV pilus modification protein PilV</fullName>
    </recommendedName>
</protein>
<dbReference type="EMBL" id="CP063231">
    <property type="protein sequence ID" value="URL57481.1"/>
    <property type="molecule type" value="Genomic_DNA"/>
</dbReference>
<keyword evidence="1" id="KW-0812">Transmembrane</keyword>
<keyword evidence="1" id="KW-1133">Transmembrane helix</keyword>